<dbReference type="Proteomes" id="UP000027647">
    <property type="component" value="Unassembled WGS sequence"/>
</dbReference>
<name>A0A074MTE8_ERYLO</name>
<evidence type="ECO:0000313" key="2">
    <source>
        <dbReference type="Proteomes" id="UP000027647"/>
    </source>
</evidence>
<dbReference type="EMBL" id="JMIW01000007">
    <property type="protein sequence ID" value="KEO88917.1"/>
    <property type="molecule type" value="Genomic_DNA"/>
</dbReference>
<proteinExistence type="predicted"/>
<sequence length="139" mass="15317">MKGVFHCKGCGSALSGEIALQSLKDPAVQQPAMLDQQPVCPIGMGYKSYEPFQRSFDPANPAPLEFSPQYWLNPEDVIEACRMTKKHERTIGCCGISGNGAPNLLCRKCRTEVGTMQTDCFTPLIFIPDPSNTEFRKAD</sequence>
<gene>
    <name evidence="1" type="ORF">EH31_15935</name>
</gene>
<evidence type="ECO:0000313" key="1">
    <source>
        <dbReference type="EMBL" id="KEO88917.1"/>
    </source>
</evidence>
<organism evidence="1 2">
    <name type="scientific">Erythrobacter longus</name>
    <dbReference type="NCBI Taxonomy" id="1044"/>
    <lineage>
        <taxon>Bacteria</taxon>
        <taxon>Pseudomonadati</taxon>
        <taxon>Pseudomonadota</taxon>
        <taxon>Alphaproteobacteria</taxon>
        <taxon>Sphingomonadales</taxon>
        <taxon>Erythrobacteraceae</taxon>
        <taxon>Erythrobacter/Porphyrobacter group</taxon>
        <taxon>Erythrobacter</taxon>
    </lineage>
</organism>
<comment type="caution">
    <text evidence="1">The sequence shown here is derived from an EMBL/GenBank/DDBJ whole genome shotgun (WGS) entry which is preliminary data.</text>
</comment>
<protein>
    <submittedName>
        <fullName evidence="1">Uncharacterized protein</fullName>
    </submittedName>
</protein>
<reference evidence="1 2" key="1">
    <citation type="submission" date="2014-04" db="EMBL/GenBank/DDBJ databases">
        <title>A comprehensive comparison of genomes of Erythrobacter spp. strains.</title>
        <authorList>
            <person name="Zheng Q."/>
        </authorList>
    </citation>
    <scope>NUCLEOTIDE SEQUENCE [LARGE SCALE GENOMIC DNA]</scope>
    <source>
        <strain evidence="1 2">DSM 6997</strain>
    </source>
</reference>
<dbReference type="STRING" id="1044.EH31_15935"/>
<dbReference type="AlphaFoldDB" id="A0A074MTE8"/>
<accession>A0A074MTE8</accession>
<keyword evidence="2" id="KW-1185">Reference proteome</keyword>